<keyword evidence="2 3" id="KW-0175">Coiled coil</keyword>
<gene>
    <name evidence="5" type="primary">cdr2a</name>
</gene>
<dbReference type="GeneTree" id="ENSGT00390000018570"/>
<evidence type="ECO:0000256" key="3">
    <source>
        <dbReference type="SAM" id="Coils"/>
    </source>
</evidence>
<dbReference type="PANTHER" id="PTHR19232:SF1">
    <property type="entry name" value="CEREBELLAR DEGENERATION-RELATED PROTEIN 2"/>
    <property type="match status" value="1"/>
</dbReference>
<organism evidence="5 6">
    <name type="scientific">Myripristis murdjan</name>
    <name type="common">pinecone soldierfish</name>
    <dbReference type="NCBI Taxonomy" id="586833"/>
    <lineage>
        <taxon>Eukaryota</taxon>
        <taxon>Metazoa</taxon>
        <taxon>Chordata</taxon>
        <taxon>Craniata</taxon>
        <taxon>Vertebrata</taxon>
        <taxon>Euteleostomi</taxon>
        <taxon>Actinopterygii</taxon>
        <taxon>Neopterygii</taxon>
        <taxon>Teleostei</taxon>
        <taxon>Neoteleostei</taxon>
        <taxon>Acanthomorphata</taxon>
        <taxon>Holocentriformes</taxon>
        <taxon>Holocentridae</taxon>
        <taxon>Myripristis</taxon>
    </lineage>
</organism>
<accession>A0A667X616</accession>
<reference evidence="5" key="1">
    <citation type="submission" date="2019-06" db="EMBL/GenBank/DDBJ databases">
        <authorList>
            <consortium name="Wellcome Sanger Institute Data Sharing"/>
        </authorList>
    </citation>
    <scope>NUCLEOTIDE SEQUENCE [LARGE SCALE GENOMIC DNA]</scope>
</reference>
<dbReference type="OrthoDB" id="10059415at2759"/>
<dbReference type="FunCoup" id="A0A667X616">
    <property type="interactions" value="219"/>
</dbReference>
<sequence length="461" mass="53745">MLTDMIVEEDFEKGEEPWYDKQNLEHDLHLAAELGKTLLDRNHELEQALQQMYSTNQEQLQEIEYLTKQVDLLRQMNDQHAKVYEQLDTAARDLEQGNHRLVQDNRLAQHKINGLTETIEGLQTHMEDLQAQLEELRNAQVERNKRELAEQKRNLGAQSMSCLKEVHDLHSDRYLAHNSLRVDPLWSPQGSFYERDRCPDPEEENAALQHSIQTLQSQVAAERSRREAVEQEMELTARENRALEQQLVLLEGCQARQKELEAEVEELQLLWRADCANSARRLDQLLLPDTVFFSQEEKAISTQSEEEKSEKEEVVEAEPRRYSRQRCSSDSFVRGNTEEIQRGHDQMCIRRTEAVKQRGISLLNEVDAQYSALQVKYEELLQRCQQAANGLSHKAVQTPNSPQVNIWTRRRRSSSAILSDLPMVLEEGQQPEYKFLFKEIFTCIQKTKDDLSDNRRSNQGH</sequence>
<comment type="similarity">
    <text evidence="1">Belongs to the CDR2 family.</text>
</comment>
<name>A0A667X616_9TELE</name>
<protein>
    <submittedName>
        <fullName evidence="5">Cerebellar deration related protein 2</fullName>
    </submittedName>
</protein>
<evidence type="ECO:0000313" key="5">
    <source>
        <dbReference type="Ensembl" id="ENSMMDP00005010707.1"/>
    </source>
</evidence>
<evidence type="ECO:0000313" key="6">
    <source>
        <dbReference type="Proteomes" id="UP000472263"/>
    </source>
</evidence>
<evidence type="ECO:0000256" key="1">
    <source>
        <dbReference type="ARBA" id="ARBA00009019"/>
    </source>
</evidence>
<reference evidence="5" key="3">
    <citation type="submission" date="2025-09" db="UniProtKB">
        <authorList>
            <consortium name="Ensembl"/>
        </authorList>
    </citation>
    <scope>IDENTIFICATION</scope>
</reference>
<dbReference type="Ensembl" id="ENSMMDT00005011030.1">
    <property type="protein sequence ID" value="ENSMMDP00005010707.1"/>
    <property type="gene ID" value="ENSMMDG00005005774.1"/>
</dbReference>
<proteinExistence type="inferred from homology"/>
<feature type="coiled-coil region" evidence="3">
    <location>
        <begin position="112"/>
        <end position="158"/>
    </location>
</feature>
<feature type="coiled-coil region" evidence="3">
    <location>
        <begin position="212"/>
        <end position="270"/>
    </location>
</feature>
<dbReference type="InterPro" id="IPR026079">
    <property type="entry name" value="CDR2"/>
</dbReference>
<feature type="region of interest" description="Disordered" evidence="4">
    <location>
        <begin position="298"/>
        <end position="317"/>
    </location>
</feature>
<evidence type="ECO:0000256" key="2">
    <source>
        <dbReference type="ARBA" id="ARBA00023054"/>
    </source>
</evidence>
<reference evidence="5" key="2">
    <citation type="submission" date="2025-08" db="UniProtKB">
        <authorList>
            <consortium name="Ensembl"/>
        </authorList>
    </citation>
    <scope>IDENTIFICATION</scope>
</reference>
<dbReference type="AlphaFoldDB" id="A0A667X616"/>
<dbReference type="InParanoid" id="A0A667X616"/>
<keyword evidence="6" id="KW-1185">Reference proteome</keyword>
<dbReference type="PANTHER" id="PTHR19232">
    <property type="entry name" value="CENTROCORTIN FAMILY MEMBER"/>
    <property type="match status" value="1"/>
</dbReference>
<dbReference type="Proteomes" id="UP000472263">
    <property type="component" value="Chromosome 8"/>
</dbReference>
<evidence type="ECO:0000256" key="4">
    <source>
        <dbReference type="SAM" id="MobiDB-lite"/>
    </source>
</evidence>